<accession>A0A225VZX6</accession>
<comment type="caution">
    <text evidence="2">The sequence shown here is derived from an EMBL/GenBank/DDBJ whole genome shotgun (WGS) entry which is preliminary data.</text>
</comment>
<keyword evidence="3" id="KW-1185">Reference proteome</keyword>
<dbReference type="AlphaFoldDB" id="A0A225VZX6"/>
<organism evidence="2 3">
    <name type="scientific">Phytophthora megakarya</name>
    <dbReference type="NCBI Taxonomy" id="4795"/>
    <lineage>
        <taxon>Eukaryota</taxon>
        <taxon>Sar</taxon>
        <taxon>Stramenopiles</taxon>
        <taxon>Oomycota</taxon>
        <taxon>Peronosporomycetes</taxon>
        <taxon>Peronosporales</taxon>
        <taxon>Peronosporaceae</taxon>
        <taxon>Phytophthora</taxon>
    </lineage>
</organism>
<proteinExistence type="predicted"/>
<sequence>MGNISGKSGIRTGKWYAGQSSRDKTRFEAIGFNAAVWNHRIIPSIQVFVKTFKHGNVPYNFLLDIYATLHREEETPKDFVIPSDLLDLKKWGRFV</sequence>
<gene>
    <name evidence="2" type="ORF">PHMEG_00015975</name>
</gene>
<feature type="region of interest" description="Disordered" evidence="1">
    <location>
        <begin position="1"/>
        <end position="22"/>
    </location>
</feature>
<evidence type="ECO:0000313" key="2">
    <source>
        <dbReference type="EMBL" id="OWZ11061.1"/>
    </source>
</evidence>
<evidence type="ECO:0000256" key="1">
    <source>
        <dbReference type="SAM" id="MobiDB-lite"/>
    </source>
</evidence>
<dbReference type="EMBL" id="NBNE01002237">
    <property type="protein sequence ID" value="OWZ11061.1"/>
    <property type="molecule type" value="Genomic_DNA"/>
</dbReference>
<name>A0A225VZX6_9STRA</name>
<protein>
    <submittedName>
        <fullName evidence="2">Uncharacterized protein</fullName>
    </submittedName>
</protein>
<reference evidence="3" key="1">
    <citation type="submission" date="2017-03" db="EMBL/GenBank/DDBJ databases">
        <title>Phytopthora megakarya and P. palmivora, two closely related causual agents of cacao black pod achieved similar genome size and gene model numbers by different mechanisms.</title>
        <authorList>
            <person name="Ali S."/>
            <person name="Shao J."/>
            <person name="Larry D.J."/>
            <person name="Kronmiller B."/>
            <person name="Shen D."/>
            <person name="Strem M.D."/>
            <person name="Melnick R.L."/>
            <person name="Guiltinan M.J."/>
            <person name="Tyler B.M."/>
            <person name="Meinhardt L.W."/>
            <person name="Bailey B.A."/>
        </authorList>
    </citation>
    <scope>NUCLEOTIDE SEQUENCE [LARGE SCALE GENOMIC DNA]</scope>
    <source>
        <strain evidence="3">zdho120</strain>
    </source>
</reference>
<dbReference type="Proteomes" id="UP000198211">
    <property type="component" value="Unassembled WGS sequence"/>
</dbReference>
<evidence type="ECO:0000313" key="3">
    <source>
        <dbReference type="Proteomes" id="UP000198211"/>
    </source>
</evidence>